<proteinExistence type="predicted"/>
<sequence>MFIELKMNISHYRRVAASLIIWATMIAPTMASEQPVQVIAFEYPPYISQQSESNNYILSTLYRVFAESTSIDIQANFLSAARAHKTVESERWCLSLYPPIIPTTSHILIPLQEEFIELKLFRLTQPDAFMGKQLKGKTIAQLRMQTPEGVIKEFTAEGATFFQMETIPQGVQLLFKQRVDYLYGDAKAIEFAADNLGYDISQLQASALTYRRFPVGVWVNQQCPQSEQVLSQLKQAGFKMIQGNHSRFQSH</sequence>
<comment type="caution">
    <text evidence="1">The sequence shown here is derived from an EMBL/GenBank/DDBJ whole genome shotgun (WGS) entry which is preliminary data.</text>
</comment>
<dbReference type="AlphaFoldDB" id="A0A9X1ZV39"/>
<protein>
    <recommendedName>
        <fullName evidence="3">Bacterial extracellular solute-binding proteins, family 3</fullName>
    </recommendedName>
</protein>
<dbReference type="EMBL" id="JAKIKP010000005">
    <property type="protein sequence ID" value="MCL1142866.1"/>
    <property type="molecule type" value="Genomic_DNA"/>
</dbReference>
<reference evidence="1" key="1">
    <citation type="submission" date="2022-01" db="EMBL/GenBank/DDBJ databases">
        <title>Whole genome-based taxonomy of the Shewanellaceae.</title>
        <authorList>
            <person name="Martin-Rodriguez A.J."/>
        </authorList>
    </citation>
    <scope>NUCLEOTIDE SEQUENCE</scope>
    <source>
        <strain evidence="1">DSM 16422</strain>
    </source>
</reference>
<gene>
    <name evidence="1" type="ORF">L2672_09195</name>
</gene>
<dbReference type="RefSeq" id="WP_248995546.1">
    <property type="nucleotide sequence ID" value="NZ_JAKIKP010000005.1"/>
</dbReference>
<dbReference type="SUPFAM" id="SSF53850">
    <property type="entry name" value="Periplasmic binding protein-like II"/>
    <property type="match status" value="1"/>
</dbReference>
<accession>A0A9X1ZV39</accession>
<dbReference type="Proteomes" id="UP001139333">
    <property type="component" value="Unassembled WGS sequence"/>
</dbReference>
<evidence type="ECO:0000313" key="1">
    <source>
        <dbReference type="EMBL" id="MCL1142866.1"/>
    </source>
</evidence>
<organism evidence="1 2">
    <name type="scientific">Shewanella gaetbuli</name>
    <dbReference type="NCBI Taxonomy" id="220752"/>
    <lineage>
        <taxon>Bacteria</taxon>
        <taxon>Pseudomonadati</taxon>
        <taxon>Pseudomonadota</taxon>
        <taxon>Gammaproteobacteria</taxon>
        <taxon>Alteromonadales</taxon>
        <taxon>Shewanellaceae</taxon>
        <taxon>Shewanella</taxon>
    </lineage>
</organism>
<evidence type="ECO:0008006" key="3">
    <source>
        <dbReference type="Google" id="ProtNLM"/>
    </source>
</evidence>
<evidence type="ECO:0000313" key="2">
    <source>
        <dbReference type="Proteomes" id="UP001139333"/>
    </source>
</evidence>
<keyword evidence="2" id="KW-1185">Reference proteome</keyword>
<name>A0A9X1ZV39_9GAMM</name>